<protein>
    <submittedName>
        <fullName evidence="1">Uncharacterized protein</fullName>
    </submittedName>
</protein>
<evidence type="ECO:0000313" key="2">
    <source>
        <dbReference type="Proteomes" id="UP001314170"/>
    </source>
</evidence>
<feature type="non-terminal residue" evidence="1">
    <location>
        <position position="99"/>
    </location>
</feature>
<accession>A0AAV1R1D5</accession>
<dbReference type="AlphaFoldDB" id="A0AAV1R1D5"/>
<comment type="caution">
    <text evidence="1">The sequence shown here is derived from an EMBL/GenBank/DDBJ whole genome shotgun (WGS) entry which is preliminary data.</text>
</comment>
<proteinExistence type="predicted"/>
<dbReference type="Proteomes" id="UP001314170">
    <property type="component" value="Unassembled WGS sequence"/>
</dbReference>
<evidence type="ECO:0000313" key="1">
    <source>
        <dbReference type="EMBL" id="CAK7327807.1"/>
    </source>
</evidence>
<dbReference type="EMBL" id="CAWUPB010000868">
    <property type="protein sequence ID" value="CAK7327807.1"/>
    <property type="molecule type" value="Genomic_DNA"/>
</dbReference>
<sequence>TLMGSPRTSRENRPHREYYGIPTILENPQLMSVNYDHENIHDIILKSKIIALVQDMDIQGKHRDNIITLLEAIRIMKMVVNKETINGHNQNSIWLIPIL</sequence>
<keyword evidence="2" id="KW-1185">Reference proteome</keyword>
<name>A0AAV1R1D5_9ROSI</name>
<feature type="non-terminal residue" evidence="1">
    <location>
        <position position="1"/>
    </location>
</feature>
<gene>
    <name evidence="1" type="ORF">DCAF_LOCUS5525</name>
</gene>
<reference evidence="1 2" key="1">
    <citation type="submission" date="2024-01" db="EMBL/GenBank/DDBJ databases">
        <authorList>
            <person name="Waweru B."/>
        </authorList>
    </citation>
    <scope>NUCLEOTIDE SEQUENCE [LARGE SCALE GENOMIC DNA]</scope>
</reference>
<organism evidence="1 2">
    <name type="scientific">Dovyalis caffra</name>
    <dbReference type="NCBI Taxonomy" id="77055"/>
    <lineage>
        <taxon>Eukaryota</taxon>
        <taxon>Viridiplantae</taxon>
        <taxon>Streptophyta</taxon>
        <taxon>Embryophyta</taxon>
        <taxon>Tracheophyta</taxon>
        <taxon>Spermatophyta</taxon>
        <taxon>Magnoliopsida</taxon>
        <taxon>eudicotyledons</taxon>
        <taxon>Gunneridae</taxon>
        <taxon>Pentapetalae</taxon>
        <taxon>rosids</taxon>
        <taxon>fabids</taxon>
        <taxon>Malpighiales</taxon>
        <taxon>Salicaceae</taxon>
        <taxon>Flacourtieae</taxon>
        <taxon>Dovyalis</taxon>
    </lineage>
</organism>